<organism evidence="1 2">
    <name type="scientific">Botrytis hyacinthi</name>
    <dbReference type="NCBI Taxonomy" id="278943"/>
    <lineage>
        <taxon>Eukaryota</taxon>
        <taxon>Fungi</taxon>
        <taxon>Dikarya</taxon>
        <taxon>Ascomycota</taxon>
        <taxon>Pezizomycotina</taxon>
        <taxon>Leotiomycetes</taxon>
        <taxon>Helotiales</taxon>
        <taxon>Sclerotiniaceae</taxon>
        <taxon>Botrytis</taxon>
    </lineage>
</organism>
<reference evidence="1 2" key="1">
    <citation type="submission" date="2017-12" db="EMBL/GenBank/DDBJ databases">
        <title>Comparative genomics of Botrytis spp.</title>
        <authorList>
            <person name="Valero-Jimenez C.A."/>
            <person name="Tapia P."/>
            <person name="Veloso J."/>
            <person name="Silva-Moreno E."/>
            <person name="Staats M."/>
            <person name="Valdes J.H."/>
            <person name="Van Kan J.A.L."/>
        </authorList>
    </citation>
    <scope>NUCLEOTIDE SEQUENCE [LARGE SCALE GENOMIC DNA]</scope>
    <source>
        <strain evidence="1 2">Bh0001</strain>
    </source>
</reference>
<dbReference type="EMBL" id="PQXK01000342">
    <property type="protein sequence ID" value="TGO32193.1"/>
    <property type="molecule type" value="Genomic_DNA"/>
</dbReference>
<dbReference type="AlphaFoldDB" id="A0A4Z1GDU1"/>
<proteinExistence type="predicted"/>
<gene>
    <name evidence="1" type="ORF">BHYA_0342g00120</name>
</gene>
<evidence type="ECO:0000313" key="2">
    <source>
        <dbReference type="Proteomes" id="UP000297814"/>
    </source>
</evidence>
<dbReference type="Proteomes" id="UP000297814">
    <property type="component" value="Unassembled WGS sequence"/>
</dbReference>
<name>A0A4Z1GDU1_9HELO</name>
<keyword evidence="2" id="KW-1185">Reference proteome</keyword>
<protein>
    <submittedName>
        <fullName evidence="1">Uncharacterized protein</fullName>
    </submittedName>
</protein>
<comment type="caution">
    <text evidence="1">The sequence shown here is derived from an EMBL/GenBank/DDBJ whole genome shotgun (WGS) entry which is preliminary data.</text>
</comment>
<accession>A0A4Z1GDU1</accession>
<sequence length="108" mass="11817">MKGIGWRLISLLIEKDYCSLTRFDRQQCADSQSLQIARLSQALTLPAIPFNPPFQLFTLAPGGPFVINTSAVVTDTFGGGAQPCYVPASPYTMLKTEATNQNYDADEI</sequence>
<evidence type="ECO:0000313" key="1">
    <source>
        <dbReference type="EMBL" id="TGO32193.1"/>
    </source>
</evidence>